<dbReference type="AlphaFoldDB" id="A0AAV7TY48"/>
<evidence type="ECO:0000313" key="3">
    <source>
        <dbReference type="Proteomes" id="UP001066276"/>
    </source>
</evidence>
<reference evidence="2" key="1">
    <citation type="journal article" date="2022" name="bioRxiv">
        <title>Sequencing and chromosome-scale assembly of the giantPleurodeles waltlgenome.</title>
        <authorList>
            <person name="Brown T."/>
            <person name="Elewa A."/>
            <person name="Iarovenko S."/>
            <person name="Subramanian E."/>
            <person name="Araus A.J."/>
            <person name="Petzold A."/>
            <person name="Susuki M."/>
            <person name="Suzuki K.-i.T."/>
            <person name="Hayashi T."/>
            <person name="Toyoda A."/>
            <person name="Oliveira C."/>
            <person name="Osipova E."/>
            <person name="Leigh N.D."/>
            <person name="Simon A."/>
            <person name="Yun M.H."/>
        </authorList>
    </citation>
    <scope>NUCLEOTIDE SEQUENCE</scope>
    <source>
        <strain evidence="2">20211129_DDA</strain>
        <tissue evidence="2">Liver</tissue>
    </source>
</reference>
<comment type="caution">
    <text evidence="2">The sequence shown here is derived from an EMBL/GenBank/DDBJ whole genome shotgun (WGS) entry which is preliminary data.</text>
</comment>
<dbReference type="Proteomes" id="UP001066276">
    <property type="component" value="Chromosome 3_2"/>
</dbReference>
<feature type="region of interest" description="Disordered" evidence="1">
    <location>
        <begin position="1"/>
        <end position="20"/>
    </location>
</feature>
<sequence length="99" mass="10874">MVSSRRAGPGEKLPWCGSFTPPPLICRNPPPLMPAYPEHRLGGQRTGGDRPSNTAQPHVRPDYAPWPHLRSQAAITATSLGEVPEPVRDWIDSQEYAPP</sequence>
<evidence type="ECO:0000313" key="2">
    <source>
        <dbReference type="EMBL" id="KAJ1180759.1"/>
    </source>
</evidence>
<protein>
    <submittedName>
        <fullName evidence="2">Uncharacterized protein</fullName>
    </submittedName>
</protein>
<gene>
    <name evidence="2" type="ORF">NDU88_005976</name>
</gene>
<accession>A0AAV7TY48</accession>
<name>A0AAV7TY48_PLEWA</name>
<organism evidence="2 3">
    <name type="scientific">Pleurodeles waltl</name>
    <name type="common">Iberian ribbed newt</name>
    <dbReference type="NCBI Taxonomy" id="8319"/>
    <lineage>
        <taxon>Eukaryota</taxon>
        <taxon>Metazoa</taxon>
        <taxon>Chordata</taxon>
        <taxon>Craniata</taxon>
        <taxon>Vertebrata</taxon>
        <taxon>Euteleostomi</taxon>
        <taxon>Amphibia</taxon>
        <taxon>Batrachia</taxon>
        <taxon>Caudata</taxon>
        <taxon>Salamandroidea</taxon>
        <taxon>Salamandridae</taxon>
        <taxon>Pleurodelinae</taxon>
        <taxon>Pleurodeles</taxon>
    </lineage>
</organism>
<keyword evidence="3" id="KW-1185">Reference proteome</keyword>
<dbReference type="EMBL" id="JANPWB010000006">
    <property type="protein sequence ID" value="KAJ1180759.1"/>
    <property type="molecule type" value="Genomic_DNA"/>
</dbReference>
<proteinExistence type="predicted"/>
<evidence type="ECO:0000256" key="1">
    <source>
        <dbReference type="SAM" id="MobiDB-lite"/>
    </source>
</evidence>
<feature type="region of interest" description="Disordered" evidence="1">
    <location>
        <begin position="35"/>
        <end position="65"/>
    </location>
</feature>